<comment type="caution">
    <text evidence="1">The sequence shown here is derived from an EMBL/GenBank/DDBJ whole genome shotgun (WGS) entry which is preliminary data.</text>
</comment>
<name>A0A9P4N8E9_9PLEO</name>
<protein>
    <recommendedName>
        <fullName evidence="3">F-box domain-containing protein</fullName>
    </recommendedName>
</protein>
<evidence type="ECO:0000313" key="2">
    <source>
        <dbReference type="Proteomes" id="UP000800093"/>
    </source>
</evidence>
<reference evidence="2" key="1">
    <citation type="journal article" date="2020" name="Stud. Mycol.">
        <title>101 Dothideomycetes genomes: A test case for predicting lifestyles and emergence of pathogens.</title>
        <authorList>
            <person name="Haridas S."/>
            <person name="Albert R."/>
            <person name="Binder M."/>
            <person name="Bloem J."/>
            <person name="LaButti K."/>
            <person name="Salamov A."/>
            <person name="Andreopoulos B."/>
            <person name="Baker S."/>
            <person name="Barry K."/>
            <person name="Bills G."/>
            <person name="Bluhm B."/>
            <person name="Cannon C."/>
            <person name="Castanera R."/>
            <person name="Culley D."/>
            <person name="Daum C."/>
            <person name="Ezra D."/>
            <person name="Gonzalez J."/>
            <person name="Henrissat B."/>
            <person name="Kuo A."/>
            <person name="Liang C."/>
            <person name="Lipzen A."/>
            <person name="Lutzoni F."/>
            <person name="Magnuson J."/>
            <person name="Mondo S."/>
            <person name="Nolan M."/>
            <person name="Ohm R."/>
            <person name="Pangilinan J."/>
            <person name="Park H.-J."/>
            <person name="Ramirez L."/>
            <person name="Alfaro M."/>
            <person name="Sun H."/>
            <person name="Tritt A."/>
            <person name="Yoshinaga Y."/>
            <person name="Zwiers L.-H."/>
            <person name="Turgeon B."/>
            <person name="Goodwin S."/>
            <person name="Spatafora J."/>
            <person name="Crous P."/>
            <person name="Grigoriev I."/>
        </authorList>
    </citation>
    <scope>NUCLEOTIDE SEQUENCE [LARGE SCALE GENOMIC DNA]</scope>
    <source>
        <strain evidence="2">CBS 304.66</strain>
    </source>
</reference>
<evidence type="ECO:0000313" key="1">
    <source>
        <dbReference type="EMBL" id="KAF2264491.1"/>
    </source>
</evidence>
<dbReference type="OrthoDB" id="5313288at2759"/>
<dbReference type="EMBL" id="ML986615">
    <property type="protein sequence ID" value="KAF2264491.1"/>
    <property type="molecule type" value="Genomic_DNA"/>
</dbReference>
<accession>A0A9P4N8E9</accession>
<sequence>MTAALDTLPPEILFKILSFTSPFNPYFGPNRPLYSLAATNRHLHDVVEEYARGLLKKHANIESPNPPTRAFVRRVKWMKWLSTTCWICHRTSRRKAILDPSMTCCDKCDRKTFPKMTMTEAITKHGLSKLDLFTPCILHPNLPPLNTGVYMCMGGYTIMISESDVFARKAYVDSLMGSKAQDMALRRRRVARHDRIAKHMDIEYRNGGWRKAWNFPAHSDANLKTKSLQTQESRDKYVREGLRKEWAEMGINKFAVVDGRGHGEKSKGVSAEEPIELD</sequence>
<proteinExistence type="predicted"/>
<dbReference type="AlphaFoldDB" id="A0A9P4N8E9"/>
<evidence type="ECO:0008006" key="3">
    <source>
        <dbReference type="Google" id="ProtNLM"/>
    </source>
</evidence>
<dbReference type="CDD" id="cd09917">
    <property type="entry name" value="F-box_SF"/>
    <property type="match status" value="1"/>
</dbReference>
<keyword evidence="2" id="KW-1185">Reference proteome</keyword>
<organism evidence="1 2">
    <name type="scientific">Lojkania enalia</name>
    <dbReference type="NCBI Taxonomy" id="147567"/>
    <lineage>
        <taxon>Eukaryota</taxon>
        <taxon>Fungi</taxon>
        <taxon>Dikarya</taxon>
        <taxon>Ascomycota</taxon>
        <taxon>Pezizomycotina</taxon>
        <taxon>Dothideomycetes</taxon>
        <taxon>Pleosporomycetidae</taxon>
        <taxon>Pleosporales</taxon>
        <taxon>Pleosporales incertae sedis</taxon>
        <taxon>Lojkania</taxon>
    </lineage>
</organism>
<gene>
    <name evidence="1" type="ORF">CC78DRAFT_616656</name>
</gene>
<dbReference type="Proteomes" id="UP000800093">
    <property type="component" value="Unassembled WGS sequence"/>
</dbReference>